<accession>A0A2Z6MCQ8</accession>
<evidence type="ECO:0000259" key="2">
    <source>
        <dbReference type="Pfam" id="PF10551"/>
    </source>
</evidence>
<protein>
    <recommendedName>
        <fullName evidence="2">MULE transposase domain-containing protein</fullName>
    </recommendedName>
</protein>
<dbReference type="OrthoDB" id="1747773at2759"/>
<organism evidence="3 4">
    <name type="scientific">Trifolium subterraneum</name>
    <name type="common">Subterranean clover</name>
    <dbReference type="NCBI Taxonomy" id="3900"/>
    <lineage>
        <taxon>Eukaryota</taxon>
        <taxon>Viridiplantae</taxon>
        <taxon>Streptophyta</taxon>
        <taxon>Embryophyta</taxon>
        <taxon>Tracheophyta</taxon>
        <taxon>Spermatophyta</taxon>
        <taxon>Magnoliopsida</taxon>
        <taxon>eudicotyledons</taxon>
        <taxon>Gunneridae</taxon>
        <taxon>Pentapetalae</taxon>
        <taxon>rosids</taxon>
        <taxon>fabids</taxon>
        <taxon>Fabales</taxon>
        <taxon>Fabaceae</taxon>
        <taxon>Papilionoideae</taxon>
        <taxon>50 kb inversion clade</taxon>
        <taxon>NPAAA clade</taxon>
        <taxon>Hologalegina</taxon>
        <taxon>IRL clade</taxon>
        <taxon>Trifolieae</taxon>
        <taxon>Trifolium</taxon>
    </lineage>
</organism>
<dbReference type="Proteomes" id="UP000242715">
    <property type="component" value="Unassembled WGS sequence"/>
</dbReference>
<dbReference type="PANTHER" id="PTHR47718">
    <property type="entry name" value="OS01G0519700 PROTEIN"/>
    <property type="match status" value="1"/>
</dbReference>
<name>A0A2Z6MCQ8_TRISU</name>
<feature type="domain" description="MULE transposase" evidence="2">
    <location>
        <begin position="219"/>
        <end position="279"/>
    </location>
</feature>
<dbReference type="InterPro" id="IPR018289">
    <property type="entry name" value="MULE_transposase_dom"/>
</dbReference>
<evidence type="ECO:0000256" key="1">
    <source>
        <dbReference type="SAM" id="MobiDB-lite"/>
    </source>
</evidence>
<keyword evidence="4" id="KW-1185">Reference proteome</keyword>
<evidence type="ECO:0000313" key="4">
    <source>
        <dbReference type="Proteomes" id="UP000242715"/>
    </source>
</evidence>
<gene>
    <name evidence="3" type="ORF">TSUD_18760</name>
</gene>
<reference evidence="4" key="1">
    <citation type="journal article" date="2017" name="Front. Plant Sci.">
        <title>Climate Clever Clovers: New Paradigm to Reduce the Environmental Footprint of Ruminants by Breeding Low Methanogenic Forages Utilizing Haplotype Variation.</title>
        <authorList>
            <person name="Kaur P."/>
            <person name="Appels R."/>
            <person name="Bayer P.E."/>
            <person name="Keeble-Gagnere G."/>
            <person name="Wang J."/>
            <person name="Hirakawa H."/>
            <person name="Shirasawa K."/>
            <person name="Vercoe P."/>
            <person name="Stefanova K."/>
            <person name="Durmic Z."/>
            <person name="Nichols P."/>
            <person name="Revell C."/>
            <person name="Isobe S.N."/>
            <person name="Edwards D."/>
            <person name="Erskine W."/>
        </authorList>
    </citation>
    <scope>NUCLEOTIDE SEQUENCE [LARGE SCALE GENOMIC DNA]</scope>
    <source>
        <strain evidence="4">cv. Daliak</strain>
    </source>
</reference>
<feature type="region of interest" description="Disordered" evidence="1">
    <location>
        <begin position="383"/>
        <end position="405"/>
    </location>
</feature>
<sequence length="463" mass="53604">MEPDTEEQFSSQPDDSCEAIKLDAEEQFSSQNNDSCEINVDYNLQRIPINGVEDMGGIDFKKFTTTDIVKYDFPNLEVAFTFYNWQGFRKDRYKDNKKHVREAKTITRCGCRAKYVVHVDPISQRWCIRFIDDVHTHPFVEQEFIMFLPGHRGMDDDDILQMNHFKKSGIRTPQVSGKFANQVGGYEHVTFSLRDMYNVVDKERRSKGTDSRAALAYLCSLKSSDPTMYWKHTVDKEGSNEGKMPKSVITDGDLAMKNAIRRVLPDSHHRLCAWHLIRNSTSNVKSNKFSHLFSKLMLCDYEIVDFERKWNEMVNECGVHDNHWVLDMYEKKEMWATTHIREAYAETMEILNDHYRHIKSKYELQLKDGEKIEGHSDRYLQNPVTAKTKGRGGNIAGRNGNKRKQSQCDFCGIIGRNKQTCGVLKKQKSLVNKSNTTDDDEDKDEDGVGGDDDDDDDDEDYRG</sequence>
<proteinExistence type="predicted"/>
<dbReference type="EMBL" id="DF973427">
    <property type="protein sequence ID" value="GAU30496.1"/>
    <property type="molecule type" value="Genomic_DNA"/>
</dbReference>
<feature type="region of interest" description="Disordered" evidence="1">
    <location>
        <begin position="426"/>
        <end position="463"/>
    </location>
</feature>
<dbReference type="AlphaFoldDB" id="A0A2Z6MCQ8"/>
<feature type="compositionally biased region" description="Acidic residues" evidence="1">
    <location>
        <begin position="437"/>
        <end position="463"/>
    </location>
</feature>
<dbReference type="Pfam" id="PF10551">
    <property type="entry name" value="MULE"/>
    <property type="match status" value="1"/>
</dbReference>
<evidence type="ECO:0000313" key="3">
    <source>
        <dbReference type="EMBL" id="GAU30496.1"/>
    </source>
</evidence>